<dbReference type="Proteomes" id="UP000680866">
    <property type="component" value="Chromosome"/>
</dbReference>
<feature type="compositionally biased region" description="Basic residues" evidence="1">
    <location>
        <begin position="21"/>
        <end position="36"/>
    </location>
</feature>
<accession>A0A810N8E4</accession>
<proteinExistence type="predicted"/>
<keyword evidence="3" id="KW-1185">Reference proteome</keyword>
<evidence type="ECO:0000256" key="1">
    <source>
        <dbReference type="SAM" id="MobiDB-lite"/>
    </source>
</evidence>
<reference evidence="2" key="1">
    <citation type="submission" date="2020-08" db="EMBL/GenBank/DDBJ databases">
        <title>Whole genome shotgun sequence of Polymorphospora rubra NBRC 101157.</title>
        <authorList>
            <person name="Komaki H."/>
            <person name="Tamura T."/>
        </authorList>
    </citation>
    <scope>NUCLEOTIDE SEQUENCE</scope>
    <source>
        <strain evidence="2">NBRC 101157</strain>
    </source>
</reference>
<feature type="region of interest" description="Disordered" evidence="1">
    <location>
        <begin position="1"/>
        <end position="50"/>
    </location>
</feature>
<sequence length="110" mass="11852">MSSSSTRRTDNGGTPNDHHAPQRHAGSRRHRHRAGYRHNANSGVANGDFGNGCTYTDTLYPKDRTWGSNQEYVEFVTAKANALRVDGRLTAADVDALVAAAVRANVGGRS</sequence>
<name>A0A810N8E4_9ACTN</name>
<dbReference type="AlphaFoldDB" id="A0A810N8E4"/>
<evidence type="ECO:0000313" key="3">
    <source>
        <dbReference type="Proteomes" id="UP000680866"/>
    </source>
</evidence>
<dbReference type="EMBL" id="AP023359">
    <property type="protein sequence ID" value="BCJ68409.1"/>
    <property type="molecule type" value="Genomic_DNA"/>
</dbReference>
<gene>
    <name evidence="2" type="ORF">Prubr_54300</name>
</gene>
<feature type="compositionally biased region" description="Polar residues" evidence="1">
    <location>
        <begin position="1"/>
        <end position="14"/>
    </location>
</feature>
<evidence type="ECO:0000313" key="2">
    <source>
        <dbReference type="EMBL" id="BCJ68409.1"/>
    </source>
</evidence>
<dbReference type="RefSeq" id="WP_212817653.1">
    <property type="nucleotide sequence ID" value="NZ_AP023359.1"/>
</dbReference>
<protein>
    <submittedName>
        <fullName evidence="2">Uncharacterized protein</fullName>
    </submittedName>
</protein>
<organism evidence="2 3">
    <name type="scientific">Polymorphospora rubra</name>
    <dbReference type="NCBI Taxonomy" id="338584"/>
    <lineage>
        <taxon>Bacteria</taxon>
        <taxon>Bacillati</taxon>
        <taxon>Actinomycetota</taxon>
        <taxon>Actinomycetes</taxon>
        <taxon>Micromonosporales</taxon>
        <taxon>Micromonosporaceae</taxon>
        <taxon>Polymorphospora</taxon>
    </lineage>
</organism>
<dbReference type="KEGG" id="pry:Prubr_54300"/>